<name>A0ABM0JFW0_APLCA</name>
<evidence type="ECO:0000256" key="2">
    <source>
        <dbReference type="ARBA" id="ARBA00010611"/>
    </source>
</evidence>
<proteinExistence type="inferred from homology"/>
<accession>A0ABM0JFW0</accession>
<dbReference type="SMART" id="SM00256">
    <property type="entry name" value="FBOX"/>
    <property type="match status" value="1"/>
</dbReference>
<keyword evidence="3" id="KW-0833">Ubl conjugation pathway</keyword>
<evidence type="ECO:0000256" key="3">
    <source>
        <dbReference type="ARBA" id="ARBA00022786"/>
    </source>
</evidence>
<evidence type="ECO:0000313" key="6">
    <source>
        <dbReference type="RefSeq" id="XP_005092753.1"/>
    </source>
</evidence>
<sequence>MNLTELPAEMLQHISAFLDSRSLATFGSVCRKCREVSEIETLWQGLCKKDFQVTSVKGWDLSYKHAYTKVLVNCNFLGLKRLALLPYGGLVNVSWGVGEIQVNGHTAIGRSDPEHPLICEPYFCIRWSHDLDRLQVFCAQSENSACEEAILIEDPQYPLMYCRGRRESHVRNKRGGKPLKPKYGQSDPRLRRGFNDHPGAFEDHDLSCGFNCPLLSLPALTSEYQQRSRISLGLYTGDYGSHGTEILYFMMSSSEPYHLEGLKIVGDPNVPAGYVSLHVSLDKPIILSGADQTTVYQLIEMDETRNEESYHELLCSNDNNPDLRQPFMVPHDCFERSNVAQNSCLARYLGKGRIAGHNYTHPSFCHIHFIVFSEDLVGVIWLELCCFSLFHKVKDEFPVCIQN</sequence>
<evidence type="ECO:0000259" key="4">
    <source>
        <dbReference type="PROSITE" id="PS50181"/>
    </source>
</evidence>
<dbReference type="SUPFAM" id="SSF81383">
    <property type="entry name" value="F-box domain"/>
    <property type="match status" value="1"/>
</dbReference>
<dbReference type="PANTHER" id="PTHR10706">
    <property type="entry name" value="F-BOX FAMILY PROTEIN"/>
    <property type="match status" value="1"/>
</dbReference>
<gene>
    <name evidence="6" type="primary">LOC101847561</name>
</gene>
<evidence type="ECO:0000313" key="5">
    <source>
        <dbReference type="Proteomes" id="UP000694888"/>
    </source>
</evidence>
<dbReference type="InterPro" id="IPR045048">
    <property type="entry name" value="FBXO31/39"/>
</dbReference>
<protein>
    <submittedName>
        <fullName evidence="6">F-box only protein 31-B isoform X1</fullName>
    </submittedName>
</protein>
<organism evidence="5 6">
    <name type="scientific">Aplysia californica</name>
    <name type="common">California sea hare</name>
    <dbReference type="NCBI Taxonomy" id="6500"/>
    <lineage>
        <taxon>Eukaryota</taxon>
        <taxon>Metazoa</taxon>
        <taxon>Spiralia</taxon>
        <taxon>Lophotrochozoa</taxon>
        <taxon>Mollusca</taxon>
        <taxon>Gastropoda</taxon>
        <taxon>Heterobranchia</taxon>
        <taxon>Euthyneura</taxon>
        <taxon>Tectipleura</taxon>
        <taxon>Aplysiida</taxon>
        <taxon>Aplysioidea</taxon>
        <taxon>Aplysiidae</taxon>
        <taxon>Aplysia</taxon>
    </lineage>
</organism>
<dbReference type="PANTHER" id="PTHR10706:SF130">
    <property type="entry name" value="F-BOX ONLY PROTEIN 31"/>
    <property type="match status" value="1"/>
</dbReference>
<dbReference type="Pfam" id="PF12937">
    <property type="entry name" value="F-box-like"/>
    <property type="match status" value="1"/>
</dbReference>
<comment type="similarity">
    <text evidence="2">Belongs to the FBXO31 family.</text>
</comment>
<feature type="domain" description="F-box" evidence="4">
    <location>
        <begin position="1"/>
        <end position="46"/>
    </location>
</feature>
<dbReference type="RefSeq" id="XP_005092753.1">
    <property type="nucleotide sequence ID" value="XM_005092696.3"/>
</dbReference>
<dbReference type="Gene3D" id="1.20.1280.50">
    <property type="match status" value="1"/>
</dbReference>
<keyword evidence="5" id="KW-1185">Reference proteome</keyword>
<dbReference type="Pfam" id="PF12014">
    <property type="entry name" value="Cyclin_D1_bind"/>
    <property type="match status" value="1"/>
</dbReference>
<comment type="pathway">
    <text evidence="1">Protein modification; protein ubiquitination.</text>
</comment>
<reference evidence="6" key="1">
    <citation type="submission" date="2025-08" db="UniProtKB">
        <authorList>
            <consortium name="RefSeq"/>
        </authorList>
    </citation>
    <scope>IDENTIFICATION</scope>
</reference>
<dbReference type="GeneID" id="101847561"/>
<dbReference type="InterPro" id="IPR036047">
    <property type="entry name" value="F-box-like_dom_sf"/>
</dbReference>
<dbReference type="Proteomes" id="UP000694888">
    <property type="component" value="Unplaced"/>
</dbReference>
<dbReference type="PROSITE" id="PS50181">
    <property type="entry name" value="FBOX"/>
    <property type="match status" value="1"/>
</dbReference>
<dbReference type="InterPro" id="IPR001810">
    <property type="entry name" value="F-box_dom"/>
</dbReference>
<evidence type="ECO:0000256" key="1">
    <source>
        <dbReference type="ARBA" id="ARBA00004906"/>
    </source>
</evidence>